<reference evidence="2 3" key="2">
    <citation type="journal article" date="2017" name="Front. Plant Sci.">
        <title>Gene Classification and Mining of Molecular Markers Useful in Red Clover (Trifolium pratense) Breeding.</title>
        <authorList>
            <person name="Istvanek J."/>
            <person name="Dluhosova J."/>
            <person name="Dluhos P."/>
            <person name="Patkova L."/>
            <person name="Nedelnik J."/>
            <person name="Repkova J."/>
        </authorList>
    </citation>
    <scope>NUCLEOTIDE SEQUENCE [LARGE SCALE GENOMIC DNA]</scope>
    <source>
        <strain evidence="3">cv. Tatra</strain>
        <tissue evidence="2">Young leaves</tissue>
    </source>
</reference>
<accession>A0A2K3KIW1</accession>
<proteinExistence type="predicted"/>
<protein>
    <submittedName>
        <fullName evidence="2">Uncharacterized protein</fullName>
    </submittedName>
</protein>
<organism evidence="2 3">
    <name type="scientific">Trifolium pratense</name>
    <name type="common">Red clover</name>
    <dbReference type="NCBI Taxonomy" id="57577"/>
    <lineage>
        <taxon>Eukaryota</taxon>
        <taxon>Viridiplantae</taxon>
        <taxon>Streptophyta</taxon>
        <taxon>Embryophyta</taxon>
        <taxon>Tracheophyta</taxon>
        <taxon>Spermatophyta</taxon>
        <taxon>Magnoliopsida</taxon>
        <taxon>eudicotyledons</taxon>
        <taxon>Gunneridae</taxon>
        <taxon>Pentapetalae</taxon>
        <taxon>rosids</taxon>
        <taxon>fabids</taxon>
        <taxon>Fabales</taxon>
        <taxon>Fabaceae</taxon>
        <taxon>Papilionoideae</taxon>
        <taxon>50 kb inversion clade</taxon>
        <taxon>NPAAA clade</taxon>
        <taxon>Hologalegina</taxon>
        <taxon>IRL clade</taxon>
        <taxon>Trifolieae</taxon>
        <taxon>Trifolium</taxon>
    </lineage>
</organism>
<comment type="caution">
    <text evidence="2">The sequence shown here is derived from an EMBL/GenBank/DDBJ whole genome shotgun (WGS) entry which is preliminary data.</text>
</comment>
<dbReference type="EMBL" id="ASHM01098236">
    <property type="protein sequence ID" value="PNX66225.1"/>
    <property type="molecule type" value="Genomic_DNA"/>
</dbReference>
<name>A0A2K3KIW1_TRIPR</name>
<feature type="compositionally biased region" description="Basic and acidic residues" evidence="1">
    <location>
        <begin position="40"/>
        <end position="70"/>
    </location>
</feature>
<gene>
    <name evidence="2" type="ORF">L195_g054972</name>
</gene>
<sequence>MAGETVGPCDKSSDDCVGNNKDEEWICYEFAEVVSGNGNSEREARQSPGKKENNDAESRNHTKQLTRFEHTSPPFPKPFAFSNSAVVLVL</sequence>
<dbReference type="AlphaFoldDB" id="A0A2K3KIW1"/>
<feature type="region of interest" description="Disordered" evidence="1">
    <location>
        <begin position="37"/>
        <end position="74"/>
    </location>
</feature>
<evidence type="ECO:0000256" key="1">
    <source>
        <dbReference type="SAM" id="MobiDB-lite"/>
    </source>
</evidence>
<reference evidence="2 3" key="1">
    <citation type="journal article" date="2014" name="Am. J. Bot.">
        <title>Genome assembly and annotation for red clover (Trifolium pratense; Fabaceae).</title>
        <authorList>
            <person name="Istvanek J."/>
            <person name="Jaros M."/>
            <person name="Krenek A."/>
            <person name="Repkova J."/>
        </authorList>
    </citation>
    <scope>NUCLEOTIDE SEQUENCE [LARGE SCALE GENOMIC DNA]</scope>
    <source>
        <strain evidence="3">cv. Tatra</strain>
        <tissue evidence="2">Young leaves</tissue>
    </source>
</reference>
<evidence type="ECO:0000313" key="3">
    <source>
        <dbReference type="Proteomes" id="UP000236291"/>
    </source>
</evidence>
<evidence type="ECO:0000313" key="2">
    <source>
        <dbReference type="EMBL" id="PNX66225.1"/>
    </source>
</evidence>
<dbReference type="Proteomes" id="UP000236291">
    <property type="component" value="Unassembled WGS sequence"/>
</dbReference>